<sequence length="395" mass="43927">MELICTVSGGTCCSSSRKWNGGPSFSFLMTNGAPSDPAKYNEIIHSNSFSLLIYNMDRSDFLYDYRCSYDFDDSSRGLLSPPGNARYVPSASEIQELSSSTVGGLLNFEVNLTTVFPAPSCTAKFGSADLTSSMTTTSTDTFPFKFAEISMANVSYTCPGSLNVSCSVGSYSFNVLTLEPCPTVSTPEETSTTITVGQMTSSQNPSTTPHSETTGTIIGTTTDYGLTSTSGRVTSEVTTPIKSDKIVGTIIAFAIPVGIFLLMIAIMIFIIIRLQHSKRIRTKKGPNEPRRPKTMVTSKPNSNENIFYVNERYSPTLAYEFHRKKRFDNKEHFNSFHYPLSYYEPYSSHWNKLYNDRRRPDMANGQSVLYGSMGYSIYQGDVTIQNGRSRRHYYH</sequence>
<proteinExistence type="predicted"/>
<dbReference type="AlphaFoldDB" id="A0A6J8C5C8"/>
<keyword evidence="2" id="KW-1133">Transmembrane helix</keyword>
<protein>
    <submittedName>
        <fullName evidence="3">Uncharacterized protein</fullName>
    </submittedName>
</protein>
<evidence type="ECO:0000256" key="1">
    <source>
        <dbReference type="SAM" id="MobiDB-lite"/>
    </source>
</evidence>
<dbReference type="EMBL" id="CACVKT020004586">
    <property type="protein sequence ID" value="CAC5390631.1"/>
    <property type="molecule type" value="Genomic_DNA"/>
</dbReference>
<feature type="compositionally biased region" description="Polar residues" evidence="1">
    <location>
        <begin position="197"/>
        <end position="212"/>
    </location>
</feature>
<evidence type="ECO:0000313" key="4">
    <source>
        <dbReference type="Proteomes" id="UP000507470"/>
    </source>
</evidence>
<dbReference type="OrthoDB" id="6199907at2759"/>
<feature type="region of interest" description="Disordered" evidence="1">
    <location>
        <begin position="282"/>
        <end position="301"/>
    </location>
</feature>
<feature type="transmembrane region" description="Helical" evidence="2">
    <location>
        <begin position="250"/>
        <end position="274"/>
    </location>
</feature>
<evidence type="ECO:0000256" key="2">
    <source>
        <dbReference type="SAM" id="Phobius"/>
    </source>
</evidence>
<name>A0A6J8C5C8_MYTCO</name>
<gene>
    <name evidence="3" type="ORF">MCOR_25717</name>
</gene>
<keyword evidence="4" id="KW-1185">Reference proteome</keyword>
<feature type="region of interest" description="Disordered" evidence="1">
    <location>
        <begin position="197"/>
        <end position="221"/>
    </location>
</feature>
<dbReference type="Proteomes" id="UP000507470">
    <property type="component" value="Unassembled WGS sequence"/>
</dbReference>
<keyword evidence="2" id="KW-0812">Transmembrane</keyword>
<organism evidence="3 4">
    <name type="scientific">Mytilus coruscus</name>
    <name type="common">Sea mussel</name>
    <dbReference type="NCBI Taxonomy" id="42192"/>
    <lineage>
        <taxon>Eukaryota</taxon>
        <taxon>Metazoa</taxon>
        <taxon>Spiralia</taxon>
        <taxon>Lophotrochozoa</taxon>
        <taxon>Mollusca</taxon>
        <taxon>Bivalvia</taxon>
        <taxon>Autobranchia</taxon>
        <taxon>Pteriomorphia</taxon>
        <taxon>Mytilida</taxon>
        <taxon>Mytiloidea</taxon>
        <taxon>Mytilidae</taxon>
        <taxon>Mytilinae</taxon>
        <taxon>Mytilus</taxon>
    </lineage>
</organism>
<accession>A0A6J8C5C8</accession>
<evidence type="ECO:0000313" key="3">
    <source>
        <dbReference type="EMBL" id="CAC5390631.1"/>
    </source>
</evidence>
<reference evidence="3 4" key="1">
    <citation type="submission" date="2020-06" db="EMBL/GenBank/DDBJ databases">
        <authorList>
            <person name="Li R."/>
            <person name="Bekaert M."/>
        </authorList>
    </citation>
    <scope>NUCLEOTIDE SEQUENCE [LARGE SCALE GENOMIC DNA]</scope>
    <source>
        <strain evidence="4">wild</strain>
    </source>
</reference>
<keyword evidence="2" id="KW-0472">Membrane</keyword>